<comment type="caution">
    <text evidence="1">The sequence shown here is derived from an EMBL/GenBank/DDBJ whole genome shotgun (WGS) entry which is preliminary data.</text>
</comment>
<dbReference type="OrthoDB" id="10063284at2759"/>
<sequence>MSIAEDTEQPRETRHEALSLSRKVQNLEFIILSGILEKINETSNYLPKETITTDVATNLFTSLDDFIINLKDKFDYFESSAKEKNPESDYKDLSQRTRGRSSRQIFFDGSAPSVQLNGREKFKVETLLPIIYTLSVHLKQRLSSYKDINHRCKEFAEICYEDVSEKELEMECLHLTGYLKIVQSSENEETNSLSGIYHLLKENKIEDTFSNVEIASRIFLSMMVTNGSGERSFFKLKKINNKLRSTMLQETLTSLSLMSIECDVLKGIDFKEVTDDFACLKSRRVPL</sequence>
<dbReference type="EMBL" id="VTPC01067717">
    <property type="protein sequence ID" value="KAF2889356.1"/>
    <property type="molecule type" value="Genomic_DNA"/>
</dbReference>
<name>A0A8K0CPI7_IGNLU</name>
<evidence type="ECO:0000313" key="1">
    <source>
        <dbReference type="EMBL" id="KAF2889356.1"/>
    </source>
</evidence>
<dbReference type="Proteomes" id="UP000801492">
    <property type="component" value="Unassembled WGS sequence"/>
</dbReference>
<keyword evidence="2" id="KW-1185">Reference proteome</keyword>
<dbReference type="PANTHER" id="PTHR45749">
    <property type="match status" value="1"/>
</dbReference>
<dbReference type="AlphaFoldDB" id="A0A8K0CPI7"/>
<reference evidence="1" key="1">
    <citation type="submission" date="2019-08" db="EMBL/GenBank/DDBJ databases">
        <title>The genome of the North American firefly Photinus pyralis.</title>
        <authorList>
            <consortium name="Photinus pyralis genome working group"/>
            <person name="Fallon T.R."/>
            <person name="Sander Lower S.E."/>
            <person name="Weng J.-K."/>
        </authorList>
    </citation>
    <scope>NUCLEOTIDE SEQUENCE</scope>
    <source>
        <strain evidence="1">TRF0915ILg1</strain>
        <tissue evidence="1">Whole body</tissue>
    </source>
</reference>
<accession>A0A8K0CPI7</accession>
<evidence type="ECO:0008006" key="3">
    <source>
        <dbReference type="Google" id="ProtNLM"/>
    </source>
</evidence>
<protein>
    <recommendedName>
        <fullName evidence="3">HAT C-terminal dimerisation domain-containing protein</fullName>
    </recommendedName>
</protein>
<proteinExistence type="predicted"/>
<evidence type="ECO:0000313" key="2">
    <source>
        <dbReference type="Proteomes" id="UP000801492"/>
    </source>
</evidence>
<gene>
    <name evidence="1" type="ORF">ILUMI_16817</name>
</gene>
<dbReference type="PANTHER" id="PTHR45749:SF23">
    <property type="entry name" value="ZINC FINGER MYM-TYPE PROTEIN 1-LIKE"/>
    <property type="match status" value="1"/>
</dbReference>
<organism evidence="1 2">
    <name type="scientific">Ignelater luminosus</name>
    <name type="common">Cucubano</name>
    <name type="synonym">Pyrophorus luminosus</name>
    <dbReference type="NCBI Taxonomy" id="2038154"/>
    <lineage>
        <taxon>Eukaryota</taxon>
        <taxon>Metazoa</taxon>
        <taxon>Ecdysozoa</taxon>
        <taxon>Arthropoda</taxon>
        <taxon>Hexapoda</taxon>
        <taxon>Insecta</taxon>
        <taxon>Pterygota</taxon>
        <taxon>Neoptera</taxon>
        <taxon>Endopterygota</taxon>
        <taxon>Coleoptera</taxon>
        <taxon>Polyphaga</taxon>
        <taxon>Elateriformia</taxon>
        <taxon>Elateroidea</taxon>
        <taxon>Elateridae</taxon>
        <taxon>Agrypninae</taxon>
        <taxon>Pyrophorini</taxon>
        <taxon>Ignelater</taxon>
    </lineage>
</organism>